<dbReference type="CDD" id="cd08255">
    <property type="entry name" value="2-desacetyl-2-hydroxyethyl_bacteriochlorophyllide_like"/>
    <property type="match status" value="1"/>
</dbReference>
<gene>
    <name evidence="9" type="ORF">TH25_24550</name>
</gene>
<dbReference type="GO" id="GO:0046872">
    <property type="term" value="F:metal ion binding"/>
    <property type="evidence" value="ECO:0007669"/>
    <property type="project" value="UniProtKB-KW"/>
</dbReference>
<dbReference type="SUPFAM" id="SSF51735">
    <property type="entry name" value="NAD(P)-binding Rossmann-fold domains"/>
    <property type="match status" value="2"/>
</dbReference>
<dbReference type="InterPro" id="IPR013149">
    <property type="entry name" value="ADH-like_C"/>
</dbReference>
<dbReference type="Pfam" id="PF08240">
    <property type="entry name" value="ADH_N"/>
    <property type="match status" value="1"/>
</dbReference>
<evidence type="ECO:0000256" key="1">
    <source>
        <dbReference type="ARBA" id="ARBA00001947"/>
    </source>
</evidence>
<feature type="domain" description="Alcohol dehydrogenase-like N-terminal" evidence="8">
    <location>
        <begin position="86"/>
        <end position="136"/>
    </location>
</feature>
<dbReference type="InterPro" id="IPR013154">
    <property type="entry name" value="ADH-like_N"/>
</dbReference>
<evidence type="ECO:0008006" key="11">
    <source>
        <dbReference type="Google" id="ProtNLM"/>
    </source>
</evidence>
<keyword evidence="3" id="KW-0479">Metal-binding</keyword>
<protein>
    <recommendedName>
        <fullName evidence="11">Enoyl reductase (ER) domain-containing protein</fullName>
    </recommendedName>
</protein>
<dbReference type="InterPro" id="IPR036291">
    <property type="entry name" value="NAD(P)-bd_dom_sf"/>
</dbReference>
<dbReference type="SUPFAM" id="SSF55347">
    <property type="entry name" value="Glyceraldehyde-3-phosphate dehydrogenase-like, C-terminal domain"/>
    <property type="match status" value="1"/>
</dbReference>
<evidence type="ECO:0000259" key="8">
    <source>
        <dbReference type="Pfam" id="PF08240"/>
    </source>
</evidence>
<comment type="caution">
    <text evidence="9">The sequence shown here is derived from an EMBL/GenBank/DDBJ whole genome shotgun (WGS) entry which is preliminary data.</text>
</comment>
<evidence type="ECO:0000259" key="7">
    <source>
        <dbReference type="Pfam" id="PF01408"/>
    </source>
</evidence>
<evidence type="ECO:0000313" key="9">
    <source>
        <dbReference type="EMBL" id="RCK40571.1"/>
    </source>
</evidence>
<dbReference type="Gene3D" id="3.40.50.720">
    <property type="entry name" value="NAD(P)-binding Rossmann-like Domain"/>
    <property type="match status" value="2"/>
</dbReference>
<reference evidence="9 10" key="1">
    <citation type="submission" date="2014-07" db="EMBL/GenBank/DDBJ databases">
        <title>Draft genome sequence of Thalassospira profundimaris S25-3-2.</title>
        <authorList>
            <person name="Lai Q."/>
            <person name="Shao Z."/>
        </authorList>
    </citation>
    <scope>NUCLEOTIDE SEQUENCE [LARGE SCALE GENOMIC DNA]</scope>
    <source>
        <strain evidence="9 10">S25-3-2</strain>
    </source>
</reference>
<feature type="domain" description="Gfo/Idh/MocA-like oxidoreductase N-terminal" evidence="7">
    <location>
        <begin position="402"/>
        <end position="513"/>
    </location>
</feature>
<evidence type="ECO:0000256" key="5">
    <source>
        <dbReference type="ARBA" id="ARBA00023002"/>
    </source>
</evidence>
<dbReference type="PANTHER" id="PTHR43350:SF19">
    <property type="entry name" value="D-GULOSIDE 3-DEHYDROGENASE"/>
    <property type="match status" value="1"/>
</dbReference>
<sequence>MAMMRALLRFPGEKQVKVAQCPVPALQPGTILVRTTLSVISPGTEATQNAETRMPLIAKAIKRPDLTTQVFDKVCRDGLAATRNAVQHRLDQPIAAGYACCGIVEKVGDGVTGFTKGMRVACGGIDFARHAEWNVVPQNLACPIPDKVSDANGVFTTLACIALHAIRQGEIGIGMTVAVMGCGLIGQLAIQLANAAGARVIAIDPQMPRLETARQNGACRSFKTAHEITPHEMADITHNTGCDAVLLCAPDQKGTLIDAAATLCRDRGIIVCVGDIKPNADRGTLFRKEITLRQVRSYGPGRYDANYELFGQDYPIGYARWTVKRNMQAVLDLMADQRFTPARLIDARIPLADAANPVPGEIPPLATVIEYQDTDSIANTETPFSPPIGPAAKAKKTDGVTLGIIGAGNFTGATLLPILRNIPDTTIKYIASNRGLAALGASRRLPGSQAISDTAQILSDPEINAVIIATRHNSHAELASKALLRGKHVWVEKPLAVSLPQLDALDETLHKIGPDQTLMVGHNRRYAPFASLMRDALPTGTKHFSYHVRLSPLPDNHWLNHPDQGGRTIGEISHFIDLITALAQSPVLNIHCHWINRTRGDSIWEIRFADHSHATVHYTHGGQRHDPKERLHITAANTTIELIDWHKLVISKNGKRARHRSGGLLSRTPQKGHDQALLTFIQRVHDPKWAQIDNMIAPPGAQDEINLCRMILEAAYGCAPA</sequence>
<feature type="domain" description="Alcohol dehydrogenase-like C-terminal" evidence="6">
    <location>
        <begin position="185"/>
        <end position="305"/>
    </location>
</feature>
<evidence type="ECO:0000313" key="10">
    <source>
        <dbReference type="Proteomes" id="UP000252517"/>
    </source>
</evidence>
<name>A0A367WJ38_9PROT</name>
<dbReference type="InterPro" id="IPR000683">
    <property type="entry name" value="Gfo/Idh/MocA-like_OxRdtase_N"/>
</dbReference>
<organism evidence="9 10">
    <name type="scientific">Thalassospira profundimaris</name>
    <dbReference type="NCBI Taxonomy" id="502049"/>
    <lineage>
        <taxon>Bacteria</taxon>
        <taxon>Pseudomonadati</taxon>
        <taxon>Pseudomonadota</taxon>
        <taxon>Alphaproteobacteria</taxon>
        <taxon>Rhodospirillales</taxon>
        <taxon>Thalassospiraceae</taxon>
        <taxon>Thalassospira</taxon>
    </lineage>
</organism>
<evidence type="ECO:0000256" key="4">
    <source>
        <dbReference type="ARBA" id="ARBA00022833"/>
    </source>
</evidence>
<dbReference type="SUPFAM" id="SSF50129">
    <property type="entry name" value="GroES-like"/>
    <property type="match status" value="1"/>
</dbReference>
<dbReference type="RefSeq" id="WP_114090717.1">
    <property type="nucleotide sequence ID" value="NZ_JPWH01000040.1"/>
</dbReference>
<accession>A0A367WJ38</accession>
<evidence type="ECO:0000259" key="6">
    <source>
        <dbReference type="Pfam" id="PF00107"/>
    </source>
</evidence>
<dbReference type="Pfam" id="PF01408">
    <property type="entry name" value="GFO_IDH_MocA"/>
    <property type="match status" value="1"/>
</dbReference>
<comment type="similarity">
    <text evidence="2">Belongs to the zinc-containing alcohol dehydrogenase family.</text>
</comment>
<evidence type="ECO:0000256" key="2">
    <source>
        <dbReference type="ARBA" id="ARBA00008072"/>
    </source>
</evidence>
<keyword evidence="4" id="KW-0862">Zinc</keyword>
<dbReference type="EMBL" id="JPWH01000040">
    <property type="protein sequence ID" value="RCK40571.1"/>
    <property type="molecule type" value="Genomic_DNA"/>
</dbReference>
<evidence type="ECO:0000256" key="3">
    <source>
        <dbReference type="ARBA" id="ARBA00022723"/>
    </source>
</evidence>
<dbReference type="Gene3D" id="3.90.180.10">
    <property type="entry name" value="Medium-chain alcohol dehydrogenases, catalytic domain"/>
    <property type="match status" value="2"/>
</dbReference>
<proteinExistence type="inferred from homology"/>
<dbReference type="GO" id="GO:0000166">
    <property type="term" value="F:nucleotide binding"/>
    <property type="evidence" value="ECO:0007669"/>
    <property type="project" value="InterPro"/>
</dbReference>
<dbReference type="Gene3D" id="3.30.360.10">
    <property type="entry name" value="Dihydrodipicolinate Reductase, domain 2"/>
    <property type="match status" value="1"/>
</dbReference>
<dbReference type="InterPro" id="IPR011032">
    <property type="entry name" value="GroES-like_sf"/>
</dbReference>
<dbReference type="OrthoDB" id="9792935at2"/>
<keyword evidence="5" id="KW-0560">Oxidoreductase</keyword>
<dbReference type="PANTHER" id="PTHR43350">
    <property type="entry name" value="NAD-DEPENDENT ALCOHOL DEHYDROGENASE"/>
    <property type="match status" value="1"/>
</dbReference>
<dbReference type="AlphaFoldDB" id="A0A367WJ38"/>
<comment type="cofactor">
    <cofactor evidence="1">
        <name>Zn(2+)</name>
        <dbReference type="ChEBI" id="CHEBI:29105"/>
    </cofactor>
</comment>
<dbReference type="Proteomes" id="UP000252517">
    <property type="component" value="Unassembled WGS sequence"/>
</dbReference>
<dbReference type="GO" id="GO:0016491">
    <property type="term" value="F:oxidoreductase activity"/>
    <property type="evidence" value="ECO:0007669"/>
    <property type="project" value="UniProtKB-KW"/>
</dbReference>
<dbReference type="Pfam" id="PF00107">
    <property type="entry name" value="ADH_zinc_N"/>
    <property type="match status" value="1"/>
</dbReference>